<dbReference type="EMBL" id="FNAN01000011">
    <property type="protein sequence ID" value="SDF49755.1"/>
    <property type="molecule type" value="Genomic_DNA"/>
</dbReference>
<gene>
    <name evidence="1" type="ORF">SAMN04487996_1119</name>
</gene>
<dbReference type="AlphaFoldDB" id="A0A1G7LJU8"/>
<evidence type="ECO:0008006" key="3">
    <source>
        <dbReference type="Google" id="ProtNLM"/>
    </source>
</evidence>
<dbReference type="SUPFAM" id="SSF143011">
    <property type="entry name" value="RelE-like"/>
    <property type="match status" value="1"/>
</dbReference>
<dbReference type="InterPro" id="IPR035093">
    <property type="entry name" value="RelE/ParE_toxin_dom_sf"/>
</dbReference>
<reference evidence="2" key="1">
    <citation type="submission" date="2016-10" db="EMBL/GenBank/DDBJ databases">
        <authorList>
            <person name="Varghese N."/>
            <person name="Submissions S."/>
        </authorList>
    </citation>
    <scope>NUCLEOTIDE SEQUENCE [LARGE SCALE GENOMIC DNA]</scope>
    <source>
        <strain evidence="2">DSM 25329</strain>
    </source>
</reference>
<dbReference type="Proteomes" id="UP000198748">
    <property type="component" value="Unassembled WGS sequence"/>
</dbReference>
<sequence>MRYKISYEKHALKELKRLPSKAVGQILRKINSLAENPYQAGIRKLSDSRSFSQNPIQLQIQVIVISLNYSALQHA</sequence>
<dbReference type="Gene3D" id="3.30.2310.20">
    <property type="entry name" value="RelE-like"/>
    <property type="match status" value="1"/>
</dbReference>
<evidence type="ECO:0000313" key="2">
    <source>
        <dbReference type="Proteomes" id="UP000198748"/>
    </source>
</evidence>
<protein>
    <recommendedName>
        <fullName evidence="3">mRNA interferase RelE/StbE</fullName>
    </recommendedName>
</protein>
<organism evidence="1 2">
    <name type="scientific">Dyadobacter soli</name>
    <dbReference type="NCBI Taxonomy" id="659014"/>
    <lineage>
        <taxon>Bacteria</taxon>
        <taxon>Pseudomonadati</taxon>
        <taxon>Bacteroidota</taxon>
        <taxon>Cytophagia</taxon>
        <taxon>Cytophagales</taxon>
        <taxon>Spirosomataceae</taxon>
        <taxon>Dyadobacter</taxon>
    </lineage>
</organism>
<evidence type="ECO:0000313" key="1">
    <source>
        <dbReference type="EMBL" id="SDF49755.1"/>
    </source>
</evidence>
<accession>A0A1G7LJU8</accession>
<proteinExistence type="predicted"/>
<name>A0A1G7LJU8_9BACT</name>
<keyword evidence="2" id="KW-1185">Reference proteome</keyword>